<dbReference type="CDD" id="cd08760">
    <property type="entry name" value="Cyt_b561_FRRS1_like"/>
    <property type="match status" value="1"/>
</dbReference>
<evidence type="ECO:0000313" key="11">
    <source>
        <dbReference type="EMBL" id="KAK7881480.1"/>
    </source>
</evidence>
<reference evidence="12" key="1">
    <citation type="submission" date="2024-04" db="EMBL/GenBank/DDBJ databases">
        <title>Salinicola lusitanus LLJ914,a marine bacterium isolated from the Okinawa Trough.</title>
        <authorList>
            <person name="Li J."/>
        </authorList>
    </citation>
    <scope>NUCLEOTIDE SEQUENCE [LARGE SCALE GENOMIC DNA]</scope>
</reference>
<feature type="transmembrane region" description="Helical" evidence="9">
    <location>
        <begin position="250"/>
        <end position="268"/>
    </location>
</feature>
<dbReference type="PROSITE" id="PS50939">
    <property type="entry name" value="CYTOCHROME_B561"/>
    <property type="match status" value="1"/>
</dbReference>
<evidence type="ECO:0000259" key="10">
    <source>
        <dbReference type="PROSITE" id="PS50939"/>
    </source>
</evidence>
<dbReference type="PANTHER" id="PTHR23130:SF171">
    <property type="entry name" value="OS01G0895300 PROTEIN"/>
    <property type="match status" value="1"/>
</dbReference>
<evidence type="ECO:0000256" key="3">
    <source>
        <dbReference type="ARBA" id="ARBA00022448"/>
    </source>
</evidence>
<keyword evidence="3" id="KW-0813">Transport</keyword>
<evidence type="ECO:0000313" key="12">
    <source>
        <dbReference type="Proteomes" id="UP001460270"/>
    </source>
</evidence>
<feature type="transmembrane region" description="Helical" evidence="9">
    <location>
        <begin position="138"/>
        <end position="157"/>
    </location>
</feature>
<gene>
    <name evidence="11" type="ORF">WMY93_029889</name>
</gene>
<dbReference type="AlphaFoldDB" id="A0AAW0MPT2"/>
<dbReference type="Proteomes" id="UP001460270">
    <property type="component" value="Unassembled WGS sequence"/>
</dbReference>
<dbReference type="SMART" id="SM00665">
    <property type="entry name" value="B561"/>
    <property type="match status" value="1"/>
</dbReference>
<keyword evidence="7 9" id="KW-1133">Transmembrane helix</keyword>
<dbReference type="GO" id="GO:0016020">
    <property type="term" value="C:membrane"/>
    <property type="evidence" value="ECO:0007669"/>
    <property type="project" value="UniProtKB-SubCell"/>
</dbReference>
<dbReference type="InterPro" id="IPR005018">
    <property type="entry name" value="DOMON_domain"/>
</dbReference>
<keyword evidence="5" id="KW-0732">Signal</keyword>
<evidence type="ECO:0000256" key="5">
    <source>
        <dbReference type="ARBA" id="ARBA00022729"/>
    </source>
</evidence>
<sequence length="365" mass="40242">MTQPMMKKHSPWRKNSPWRKAGNDDIYMCVLDSGGRVQLQRAYSTGTVTPQSVSLGSVTDITTSVQNGVIRCSFTSNNSISTQRSSTTSQSYYLLYARGPSVNGQIQMHTKTFVSGQKVDITKPTDVQKAHKPHIIKAHGALMLIAWMCTGSLGMMVARFNKGLAKGHRVCGKDLWFVVHVSLMCLSVAATIIAFILAFSYARDWSGGVHPVLGCLVMILSFLQPIGALLRCGPQHPKRFFFNWSHALNALAIKGLSVAAIFTGLGLMDSSDNQWLMKVMGGFVAWEAIYFLLSDLNLRWSQKNEELHEFGEFQELKFRGNCFTDMDNSHGSRNSAIMEAPVVPGLFFSGNLTFLVALLVGIGMS</sequence>
<feature type="transmembrane region" description="Helical" evidence="9">
    <location>
        <begin position="211"/>
        <end position="230"/>
    </location>
</feature>
<evidence type="ECO:0000256" key="2">
    <source>
        <dbReference type="ARBA" id="ARBA00004370"/>
    </source>
</evidence>
<organism evidence="11 12">
    <name type="scientific">Mugilogobius chulae</name>
    <name type="common">yellowstripe goby</name>
    <dbReference type="NCBI Taxonomy" id="88201"/>
    <lineage>
        <taxon>Eukaryota</taxon>
        <taxon>Metazoa</taxon>
        <taxon>Chordata</taxon>
        <taxon>Craniata</taxon>
        <taxon>Vertebrata</taxon>
        <taxon>Euteleostomi</taxon>
        <taxon>Actinopterygii</taxon>
        <taxon>Neopterygii</taxon>
        <taxon>Teleostei</taxon>
        <taxon>Neoteleostei</taxon>
        <taxon>Acanthomorphata</taxon>
        <taxon>Gobiaria</taxon>
        <taxon>Gobiiformes</taxon>
        <taxon>Gobioidei</taxon>
        <taxon>Gobiidae</taxon>
        <taxon>Gobionellinae</taxon>
        <taxon>Mugilogobius</taxon>
    </lineage>
</organism>
<dbReference type="PANTHER" id="PTHR23130">
    <property type="entry name" value="CYTOCHROME B561 AND DOMON DOMAIN-CONTAINING PROTEIN"/>
    <property type="match status" value="1"/>
</dbReference>
<keyword evidence="4 9" id="KW-0812">Transmembrane</keyword>
<evidence type="ECO:0000256" key="8">
    <source>
        <dbReference type="ARBA" id="ARBA00023136"/>
    </source>
</evidence>
<name>A0AAW0MPT2_9GOBI</name>
<dbReference type="InterPro" id="IPR006593">
    <property type="entry name" value="Cyt_b561/ferric_Rdtase_TM"/>
</dbReference>
<keyword evidence="12" id="KW-1185">Reference proteome</keyword>
<evidence type="ECO:0000256" key="9">
    <source>
        <dbReference type="SAM" id="Phobius"/>
    </source>
</evidence>
<keyword evidence="8 9" id="KW-0472">Membrane</keyword>
<evidence type="ECO:0000256" key="1">
    <source>
        <dbReference type="ARBA" id="ARBA00001970"/>
    </source>
</evidence>
<evidence type="ECO:0000256" key="4">
    <source>
        <dbReference type="ARBA" id="ARBA00022692"/>
    </source>
</evidence>
<comment type="subcellular location">
    <subcellularLocation>
        <location evidence="2">Membrane</location>
    </subcellularLocation>
</comment>
<feature type="transmembrane region" description="Helical" evidence="9">
    <location>
        <begin position="275"/>
        <end position="293"/>
    </location>
</feature>
<dbReference type="EMBL" id="JBBPFD010000022">
    <property type="protein sequence ID" value="KAK7881480.1"/>
    <property type="molecule type" value="Genomic_DNA"/>
</dbReference>
<feature type="domain" description="Cytochrome b561" evidence="10">
    <location>
        <begin position="94"/>
        <end position="300"/>
    </location>
</feature>
<evidence type="ECO:0000256" key="7">
    <source>
        <dbReference type="ARBA" id="ARBA00022989"/>
    </source>
</evidence>
<protein>
    <recommendedName>
        <fullName evidence="10">Cytochrome b561 domain-containing protein</fullName>
    </recommendedName>
</protein>
<comment type="cofactor">
    <cofactor evidence="1">
        <name>heme b</name>
        <dbReference type="ChEBI" id="CHEBI:60344"/>
    </cofactor>
</comment>
<dbReference type="Pfam" id="PF03351">
    <property type="entry name" value="DOMON"/>
    <property type="match status" value="1"/>
</dbReference>
<feature type="transmembrane region" description="Helical" evidence="9">
    <location>
        <begin position="177"/>
        <end position="199"/>
    </location>
</feature>
<proteinExistence type="predicted"/>
<accession>A0AAW0MPT2</accession>
<keyword evidence="6" id="KW-0249">Electron transport</keyword>
<evidence type="ECO:0000256" key="6">
    <source>
        <dbReference type="ARBA" id="ARBA00022982"/>
    </source>
</evidence>
<comment type="caution">
    <text evidence="11">The sequence shown here is derived from an EMBL/GenBank/DDBJ whole genome shotgun (WGS) entry which is preliminary data.</text>
</comment>
<feature type="transmembrane region" description="Helical" evidence="9">
    <location>
        <begin position="342"/>
        <end position="362"/>
    </location>
</feature>
<dbReference type="Gene3D" id="1.20.120.1770">
    <property type="match status" value="1"/>
</dbReference>